<protein>
    <submittedName>
        <fullName evidence="3">Uncharacterized protein</fullName>
    </submittedName>
</protein>
<dbReference type="CDD" id="cd22249">
    <property type="entry name" value="UDM1_RNF168_RNF169-like"/>
    <property type="match status" value="1"/>
</dbReference>
<dbReference type="OrthoDB" id="5945798at2759"/>
<dbReference type="RefSeq" id="XP_035350004.1">
    <property type="nucleotide sequence ID" value="XM_035494111.1"/>
</dbReference>
<feature type="coiled-coil region" evidence="1">
    <location>
        <begin position="468"/>
        <end position="523"/>
    </location>
</feature>
<feature type="compositionally biased region" description="Acidic residues" evidence="2">
    <location>
        <begin position="705"/>
        <end position="715"/>
    </location>
</feature>
<accession>A0A7H8RBL0</accession>
<dbReference type="EMBL" id="CP055903">
    <property type="protein sequence ID" value="QKX63830.1"/>
    <property type="molecule type" value="Genomic_DNA"/>
</dbReference>
<feature type="compositionally biased region" description="Polar residues" evidence="2">
    <location>
        <begin position="566"/>
        <end position="576"/>
    </location>
</feature>
<feature type="compositionally biased region" description="Low complexity" evidence="2">
    <location>
        <begin position="71"/>
        <end position="96"/>
    </location>
</feature>
<organism evidence="3 4">
    <name type="scientific">Talaromyces rugulosus</name>
    <name type="common">Penicillium rugulosum</name>
    <dbReference type="NCBI Taxonomy" id="121627"/>
    <lineage>
        <taxon>Eukaryota</taxon>
        <taxon>Fungi</taxon>
        <taxon>Dikarya</taxon>
        <taxon>Ascomycota</taxon>
        <taxon>Pezizomycotina</taxon>
        <taxon>Eurotiomycetes</taxon>
        <taxon>Eurotiomycetidae</taxon>
        <taxon>Eurotiales</taxon>
        <taxon>Trichocomaceae</taxon>
        <taxon>Talaromyces</taxon>
        <taxon>Talaromyces sect. Islandici</taxon>
    </lineage>
</organism>
<feature type="compositionally biased region" description="Polar residues" evidence="2">
    <location>
        <begin position="237"/>
        <end position="249"/>
    </location>
</feature>
<dbReference type="AlphaFoldDB" id="A0A7H8RBL0"/>
<evidence type="ECO:0000256" key="2">
    <source>
        <dbReference type="SAM" id="MobiDB-lite"/>
    </source>
</evidence>
<feature type="compositionally biased region" description="Polar residues" evidence="2">
    <location>
        <begin position="322"/>
        <end position="336"/>
    </location>
</feature>
<feature type="compositionally biased region" description="Basic and acidic residues" evidence="2">
    <location>
        <begin position="267"/>
        <end position="304"/>
    </location>
</feature>
<feature type="region of interest" description="Disordered" evidence="2">
    <location>
        <begin position="232"/>
        <end position="381"/>
    </location>
</feature>
<feature type="compositionally biased region" description="Polar residues" evidence="2">
    <location>
        <begin position="165"/>
        <end position="186"/>
    </location>
</feature>
<dbReference type="GeneID" id="55998480"/>
<feature type="compositionally biased region" description="Basic residues" evidence="2">
    <location>
        <begin position="128"/>
        <end position="141"/>
    </location>
</feature>
<dbReference type="Proteomes" id="UP000509510">
    <property type="component" value="Chromosome VI"/>
</dbReference>
<evidence type="ECO:0000313" key="4">
    <source>
        <dbReference type="Proteomes" id="UP000509510"/>
    </source>
</evidence>
<feature type="compositionally biased region" description="Basic and acidic residues" evidence="2">
    <location>
        <begin position="529"/>
        <end position="543"/>
    </location>
</feature>
<feature type="region of interest" description="Disordered" evidence="2">
    <location>
        <begin position="529"/>
        <end position="788"/>
    </location>
</feature>
<dbReference type="KEGG" id="trg:TRUGW13939_11001"/>
<evidence type="ECO:0000256" key="1">
    <source>
        <dbReference type="SAM" id="Coils"/>
    </source>
</evidence>
<reference evidence="4" key="1">
    <citation type="submission" date="2020-06" db="EMBL/GenBank/DDBJ databases">
        <title>A chromosome-scale genome assembly of Talaromyces rugulosus W13939.</title>
        <authorList>
            <person name="Wang B."/>
            <person name="Guo L."/>
            <person name="Ye K."/>
            <person name="Wang L."/>
        </authorList>
    </citation>
    <scope>NUCLEOTIDE SEQUENCE [LARGE SCALE GENOMIC DNA]</scope>
    <source>
        <strain evidence="4">W13939</strain>
    </source>
</reference>
<keyword evidence="4" id="KW-1185">Reference proteome</keyword>
<name>A0A7H8RBL0_TALRU</name>
<feature type="compositionally biased region" description="Polar residues" evidence="2">
    <location>
        <begin position="775"/>
        <end position="788"/>
    </location>
</feature>
<gene>
    <name evidence="3" type="ORF">TRUGW13939_11001</name>
</gene>
<proteinExistence type="predicted"/>
<keyword evidence="1" id="KW-0175">Coiled coil</keyword>
<evidence type="ECO:0000313" key="3">
    <source>
        <dbReference type="EMBL" id="QKX63830.1"/>
    </source>
</evidence>
<feature type="compositionally biased region" description="Low complexity" evidence="2">
    <location>
        <begin position="363"/>
        <end position="377"/>
    </location>
</feature>
<feature type="region of interest" description="Disordered" evidence="2">
    <location>
        <begin position="36"/>
        <end position="186"/>
    </location>
</feature>
<sequence>MLSDLLLATPFFPSEILLENSLSFFVALLTSFPHSTAFTPAVPPSTRGVLDDTHDIYDPPTITHPPRHRQQQQQPALEFAPSSSNPPRSSSASGSLRRLRRVSPRLDIPNPEAPTHRRTTAVDETLRRSHHHTRRHSRHTSAPRAAGRSFADIAPALSEAETEAGASTSQDSVQQLGESYWPSRSTRVSPRTASAILWALEEAIRKPFPFSPYLEELNASMSELISPAAPVGAGTSIRPQNGGSRTAQASRPVHTQVPAGVRTPTDIMRDRRDREARKKAEKEAREQQVAHEAELLRNQQEQERQQQTQRQPYSAAAGAASGNPTTQATRQPTSEQGRLPGASGNGNLRPAPSQQQPAPPTASQPTQNPTQGPQPQEQPRRATFPHAFERWETLSSHWEGLTGYWIRKLEQNNTELSEDPLNQQMARQINDLSAAGANLFHAVVELQRLRASSERKFQRWFFDTRADQEKSREVQADLERQLQVLKLERSDAGELRQKAESERKKAEEMVKEMRRELQISKEEARRAWEELGRREQEERDRTTSLRSGEPTHVGGVQVVPMITGMPSRQNSSANRPQTREGPYPGGPTATGMGGMPQDQAAYSEEDQLENDPFTETPRASRYPPAPDPAAFTGGTPKSQPPVTSAAYADPPGHFYQHGGTVLHGEQEADDRSYVASTEGSELEAEYATHGGVDYHAGVESQEYAGSDEYDDDSQQEYDPTHPPVSGGAAPVHHTYGPGNVDYSGSGWGGWDSVTPRHRHPTRLSDVLEEDERSRTSPSRASQASRGLH</sequence>